<dbReference type="EMBL" id="GGEC01037601">
    <property type="protein sequence ID" value="MBX18085.1"/>
    <property type="molecule type" value="Transcribed_RNA"/>
</dbReference>
<name>A0A2P2LJE4_RHIMU</name>
<protein>
    <submittedName>
        <fullName evidence="1">Uncharacterized protein</fullName>
    </submittedName>
</protein>
<evidence type="ECO:0000313" key="1">
    <source>
        <dbReference type="EMBL" id="MBX18085.1"/>
    </source>
</evidence>
<dbReference type="AlphaFoldDB" id="A0A2P2LJE4"/>
<sequence length="51" mass="5843">MSTHVRWTYQSNRKTFALLTFPGSGWHKVSLYVPVVPQMTPSHREAGLVDQ</sequence>
<reference evidence="1" key="1">
    <citation type="submission" date="2018-02" db="EMBL/GenBank/DDBJ databases">
        <title>Rhizophora mucronata_Transcriptome.</title>
        <authorList>
            <person name="Meera S.P."/>
            <person name="Sreeshan A."/>
            <person name="Augustine A."/>
        </authorList>
    </citation>
    <scope>NUCLEOTIDE SEQUENCE</scope>
    <source>
        <tissue evidence="1">Leaf</tissue>
    </source>
</reference>
<proteinExistence type="predicted"/>
<organism evidence="1">
    <name type="scientific">Rhizophora mucronata</name>
    <name type="common">Asiatic mangrove</name>
    <dbReference type="NCBI Taxonomy" id="61149"/>
    <lineage>
        <taxon>Eukaryota</taxon>
        <taxon>Viridiplantae</taxon>
        <taxon>Streptophyta</taxon>
        <taxon>Embryophyta</taxon>
        <taxon>Tracheophyta</taxon>
        <taxon>Spermatophyta</taxon>
        <taxon>Magnoliopsida</taxon>
        <taxon>eudicotyledons</taxon>
        <taxon>Gunneridae</taxon>
        <taxon>Pentapetalae</taxon>
        <taxon>rosids</taxon>
        <taxon>fabids</taxon>
        <taxon>Malpighiales</taxon>
        <taxon>Rhizophoraceae</taxon>
        <taxon>Rhizophora</taxon>
    </lineage>
</organism>
<accession>A0A2P2LJE4</accession>